<dbReference type="PRINTS" id="PR01407">
    <property type="entry name" value="BUTYPHLNCDUF"/>
</dbReference>
<protein>
    <submittedName>
        <fullName evidence="3">Butyrophilin subfamily 1 member A1-like isoform X1</fullName>
    </submittedName>
</protein>
<dbReference type="PANTHER" id="PTHR24103">
    <property type="entry name" value="E3 UBIQUITIN-PROTEIN LIGASE TRIM"/>
    <property type="match status" value="1"/>
</dbReference>
<dbReference type="InParanoid" id="A0A1U7SN36"/>
<dbReference type="InterPro" id="IPR001870">
    <property type="entry name" value="B30.2/SPRY"/>
</dbReference>
<name>A0A1U7SN36_ALLSI</name>
<accession>A0A1U7SN36</accession>
<dbReference type="InterPro" id="IPR006574">
    <property type="entry name" value="PRY"/>
</dbReference>
<dbReference type="InterPro" id="IPR003879">
    <property type="entry name" value="Butyrophylin_SPRY"/>
</dbReference>
<dbReference type="RefSeq" id="XP_006038809.2">
    <property type="nucleotide sequence ID" value="XM_006038747.3"/>
</dbReference>
<dbReference type="KEGG" id="asn:102383766"/>
<dbReference type="FunFam" id="2.60.120.920:FF:000004">
    <property type="entry name" value="Butyrophilin subfamily 1 member A1"/>
    <property type="match status" value="1"/>
</dbReference>
<dbReference type="eggNOG" id="KOG2177">
    <property type="taxonomic scope" value="Eukaryota"/>
</dbReference>
<organism evidence="2 3">
    <name type="scientific">Alligator sinensis</name>
    <name type="common">Chinese alligator</name>
    <dbReference type="NCBI Taxonomy" id="38654"/>
    <lineage>
        <taxon>Eukaryota</taxon>
        <taxon>Metazoa</taxon>
        <taxon>Chordata</taxon>
        <taxon>Craniata</taxon>
        <taxon>Vertebrata</taxon>
        <taxon>Euteleostomi</taxon>
        <taxon>Archelosauria</taxon>
        <taxon>Archosauria</taxon>
        <taxon>Crocodylia</taxon>
        <taxon>Alligatoridae</taxon>
        <taxon>Alligatorinae</taxon>
        <taxon>Alligator</taxon>
    </lineage>
</organism>
<dbReference type="AlphaFoldDB" id="A0A1U7SN36"/>
<dbReference type="Gene3D" id="2.60.120.920">
    <property type="match status" value="1"/>
</dbReference>
<dbReference type="STRING" id="38654.A0A1U7SN36"/>
<evidence type="ECO:0000259" key="1">
    <source>
        <dbReference type="PROSITE" id="PS50188"/>
    </source>
</evidence>
<evidence type="ECO:0000313" key="3">
    <source>
        <dbReference type="RefSeq" id="XP_006038809.2"/>
    </source>
</evidence>
<dbReference type="Pfam" id="PF13765">
    <property type="entry name" value="PRY"/>
    <property type="match status" value="1"/>
</dbReference>
<keyword evidence="2" id="KW-1185">Reference proteome</keyword>
<dbReference type="InterPro" id="IPR003877">
    <property type="entry name" value="SPRY_dom"/>
</dbReference>
<gene>
    <name evidence="3" type="primary">LOC102383766</name>
</gene>
<dbReference type="SMART" id="SM00589">
    <property type="entry name" value="PRY"/>
    <property type="match status" value="1"/>
</dbReference>
<proteinExistence type="predicted"/>
<dbReference type="CDD" id="cd12888">
    <property type="entry name" value="SPRY_PRY_TRIM7_like"/>
    <property type="match status" value="1"/>
</dbReference>
<dbReference type="InterPro" id="IPR050143">
    <property type="entry name" value="TRIM/RBCC"/>
</dbReference>
<dbReference type="Pfam" id="PF00622">
    <property type="entry name" value="SPRY"/>
    <property type="match status" value="1"/>
</dbReference>
<dbReference type="InterPro" id="IPR013320">
    <property type="entry name" value="ConA-like_dom_sf"/>
</dbReference>
<sequence>MEVIRQCPVAGMKVHSPVSCCTCMELFPRRSTSCVPQDWLPCPAPMDSTAPPAYPKMKVYRDKEDVTLDPDTAHASLVLSVNRRSVTATDTPQSLPNSPGRFNVYSCVLGTDGYMSGTHYWDVEVGDKQGWALGVTRESANRRGWFDFSPEQGTWAIQLSMDQYRVVNAEWSLLDLPQRPRKIRVYLDCDSGVVGFYDADTMAPIHAFTASFSGKVCPFFWVWSVGTSLNLCPPQPTMNCGLG</sequence>
<dbReference type="SMART" id="SM00449">
    <property type="entry name" value="SPRY"/>
    <property type="match status" value="1"/>
</dbReference>
<dbReference type="Proteomes" id="UP000189705">
    <property type="component" value="Unplaced"/>
</dbReference>
<reference evidence="3" key="1">
    <citation type="submission" date="2025-08" db="UniProtKB">
        <authorList>
            <consortium name="RefSeq"/>
        </authorList>
    </citation>
    <scope>IDENTIFICATION</scope>
</reference>
<dbReference type="GeneID" id="102383766"/>
<dbReference type="PROSITE" id="PS50188">
    <property type="entry name" value="B302_SPRY"/>
    <property type="match status" value="1"/>
</dbReference>
<dbReference type="SUPFAM" id="SSF49899">
    <property type="entry name" value="Concanavalin A-like lectins/glucanases"/>
    <property type="match status" value="1"/>
</dbReference>
<evidence type="ECO:0000313" key="2">
    <source>
        <dbReference type="Proteomes" id="UP000189705"/>
    </source>
</evidence>
<feature type="domain" description="B30.2/SPRY" evidence="1">
    <location>
        <begin position="46"/>
        <end position="238"/>
    </location>
</feature>
<dbReference type="InterPro" id="IPR043136">
    <property type="entry name" value="B30.2/SPRY_sf"/>
</dbReference>